<dbReference type="EMBL" id="UOGL01000665">
    <property type="protein sequence ID" value="VAX42550.1"/>
    <property type="molecule type" value="Genomic_DNA"/>
</dbReference>
<dbReference type="AlphaFoldDB" id="A0A3B1E264"/>
<sequence length="209" mass="23487">MLTISKDIFPQSCLSYIAFRAAFQETLERIALANQIGDDSAGCFGFLTEVPFLRAVPPHIQLDLLAETWKKHTANDSFDASLIDESIVYATCEVAARIVDSQPTDLQRYMKNGPLDVELAIDHHLSSELRALHLNLSNEGDFLLLSQFEDMTPEESTRLKKTFGLDELRLEPMFEVLGRWAVSRDFLNNLTGLLTGREIIRTVSVLGVQ</sequence>
<protein>
    <submittedName>
        <fullName evidence="1">Uncharacterized protein</fullName>
    </submittedName>
</protein>
<organism evidence="1">
    <name type="scientific">hydrothermal vent metagenome</name>
    <dbReference type="NCBI Taxonomy" id="652676"/>
    <lineage>
        <taxon>unclassified sequences</taxon>
        <taxon>metagenomes</taxon>
        <taxon>ecological metagenomes</taxon>
    </lineage>
</organism>
<reference evidence="1" key="1">
    <citation type="submission" date="2018-06" db="EMBL/GenBank/DDBJ databases">
        <authorList>
            <person name="Zhirakovskaya E."/>
        </authorList>
    </citation>
    <scope>NUCLEOTIDE SEQUENCE</scope>
</reference>
<gene>
    <name evidence="1" type="ORF">MNBD_PLANCTO02-1969</name>
</gene>
<proteinExistence type="predicted"/>
<evidence type="ECO:0000313" key="1">
    <source>
        <dbReference type="EMBL" id="VAX42550.1"/>
    </source>
</evidence>
<name>A0A3B1E264_9ZZZZ</name>
<accession>A0A3B1E264</accession>